<organism evidence="2 3">
    <name type="scientific">Mycobacterium phage Typha</name>
    <dbReference type="NCBI Taxonomy" id="2517971"/>
    <lineage>
        <taxon>Viruses</taxon>
        <taxon>Duplodnaviria</taxon>
        <taxon>Heunggongvirae</taxon>
        <taxon>Uroviricota</taxon>
        <taxon>Caudoviricetes</taxon>
        <taxon>Typhavirus</taxon>
        <taxon>Typhavirus typha</taxon>
    </lineage>
</organism>
<feature type="region of interest" description="Disordered" evidence="1">
    <location>
        <begin position="107"/>
        <end position="142"/>
    </location>
</feature>
<protein>
    <submittedName>
        <fullName evidence="2">RNaseE</fullName>
    </submittedName>
</protein>
<dbReference type="GeneID" id="63742997"/>
<evidence type="ECO:0000256" key="1">
    <source>
        <dbReference type="SAM" id="MobiDB-lite"/>
    </source>
</evidence>
<accession>A0A482JAJ4</accession>
<feature type="compositionally biased region" description="Acidic residues" evidence="1">
    <location>
        <begin position="114"/>
        <end position="131"/>
    </location>
</feature>
<evidence type="ECO:0000313" key="3">
    <source>
        <dbReference type="Proteomes" id="UP000294565"/>
    </source>
</evidence>
<dbReference type="EMBL" id="MK494099">
    <property type="protein sequence ID" value="QBP29665.1"/>
    <property type="molecule type" value="Genomic_DNA"/>
</dbReference>
<name>A0A482JAJ4_9CAUD</name>
<dbReference type="Gene3D" id="1.10.10.10">
    <property type="entry name" value="Winged helix-like DNA-binding domain superfamily/Winged helix DNA-binding domain"/>
    <property type="match status" value="1"/>
</dbReference>
<gene>
    <name evidence="2" type="primary">8</name>
    <name evidence="2" type="ORF">SEA_TYPHA_8</name>
</gene>
<evidence type="ECO:0000313" key="2">
    <source>
        <dbReference type="EMBL" id="QBP29665.1"/>
    </source>
</evidence>
<dbReference type="Proteomes" id="UP000294565">
    <property type="component" value="Segment"/>
</dbReference>
<sequence length="142" mass="15785">MNRVERARRDAKVLRLHIAGATYRQIAEACDISVGMADKIVKRELAKAAARRDLLGDQALAMFLERSESLFKANYPKAMKGDYKAAVICDRIMARQARLFGVVDGHGIGGAGNEDPEPPDTEDDPEDDGDDELAKWRSRRRA</sequence>
<dbReference type="KEGG" id="vg:63742997"/>
<proteinExistence type="predicted"/>
<dbReference type="RefSeq" id="YP_010049677.1">
    <property type="nucleotide sequence ID" value="NC_054393.1"/>
</dbReference>
<dbReference type="InterPro" id="IPR036388">
    <property type="entry name" value="WH-like_DNA-bd_sf"/>
</dbReference>
<reference evidence="2 3" key="1">
    <citation type="submission" date="2019-02" db="EMBL/GenBank/DDBJ databases">
        <authorList>
            <person name="Kanzanas C."/>
            <person name="Smith M.A."/>
            <person name="Zack K.M."/>
            <person name="Garlena R.A."/>
            <person name="Russell D.A."/>
            <person name="Pope W.H."/>
            <person name="Jacobs-Sera D."/>
            <person name="Hatfull G.F."/>
        </authorList>
    </citation>
    <scope>NUCLEOTIDE SEQUENCE [LARGE SCALE GENOMIC DNA]</scope>
</reference>
<keyword evidence="3" id="KW-1185">Reference proteome</keyword>